<proteinExistence type="predicted"/>
<dbReference type="AlphaFoldDB" id="A0A4D4KGA6"/>
<evidence type="ECO:0000256" key="2">
    <source>
        <dbReference type="ARBA" id="ARBA00023125"/>
    </source>
</evidence>
<dbReference type="InterPro" id="IPR011075">
    <property type="entry name" value="TetR_C"/>
</dbReference>
<protein>
    <submittedName>
        <fullName evidence="8">TetR family transcriptional regulator</fullName>
    </submittedName>
</protein>
<dbReference type="Gene3D" id="1.10.10.60">
    <property type="entry name" value="Homeodomain-like"/>
    <property type="match status" value="1"/>
</dbReference>
<feature type="domain" description="HTH tetR-type" evidence="6">
    <location>
        <begin position="39"/>
        <end position="99"/>
    </location>
</feature>
<evidence type="ECO:0000256" key="5">
    <source>
        <dbReference type="SAM" id="MobiDB-lite"/>
    </source>
</evidence>
<feature type="region of interest" description="Disordered" evidence="5">
    <location>
        <begin position="14"/>
        <end position="38"/>
    </location>
</feature>
<organism evidence="8 9">
    <name type="scientific">Streptomyces antimycoticus</name>
    <dbReference type="NCBI Taxonomy" id="68175"/>
    <lineage>
        <taxon>Bacteria</taxon>
        <taxon>Bacillati</taxon>
        <taxon>Actinomycetota</taxon>
        <taxon>Actinomycetes</taxon>
        <taxon>Kitasatosporales</taxon>
        <taxon>Streptomycetaceae</taxon>
        <taxon>Streptomyces</taxon>
        <taxon>Streptomyces violaceusniger group</taxon>
    </lineage>
</organism>
<keyword evidence="9" id="KW-1185">Reference proteome</keyword>
<dbReference type="Pfam" id="PF00440">
    <property type="entry name" value="TetR_N"/>
    <property type="match status" value="1"/>
</dbReference>
<dbReference type="PANTHER" id="PTHR30055:SF149">
    <property type="entry name" value="TETR-FAMILY TRANSCRIPTIONAL REGULATOR"/>
    <property type="match status" value="1"/>
</dbReference>
<dbReference type="PANTHER" id="PTHR30055">
    <property type="entry name" value="HTH-TYPE TRANSCRIPTIONAL REGULATOR RUTR"/>
    <property type="match status" value="1"/>
</dbReference>
<dbReference type="GO" id="GO:0000976">
    <property type="term" value="F:transcription cis-regulatory region binding"/>
    <property type="evidence" value="ECO:0007669"/>
    <property type="project" value="TreeGrafter"/>
</dbReference>
<dbReference type="Pfam" id="PF16859">
    <property type="entry name" value="TetR_C_11"/>
    <property type="match status" value="1"/>
</dbReference>
<keyword evidence="3" id="KW-0804">Transcription</keyword>
<evidence type="ECO:0000313" key="10">
    <source>
        <dbReference type="Proteomes" id="UP000463951"/>
    </source>
</evidence>
<evidence type="ECO:0000313" key="7">
    <source>
        <dbReference type="EMBL" id="BBJ41516.1"/>
    </source>
</evidence>
<dbReference type="InterPro" id="IPR050109">
    <property type="entry name" value="HTH-type_TetR-like_transc_reg"/>
</dbReference>
<accession>A0A4D4KGA6</accession>
<evidence type="ECO:0000256" key="4">
    <source>
        <dbReference type="PROSITE-ProRule" id="PRU00335"/>
    </source>
</evidence>
<sequence>MLEEYETVSFGGRRHTMPAMDQATEDPDTARVRRSRLSPERERELYEAVVELLGEVGYDGLTMDAVATRTHSSKATLYRQWKGKPQLVATALRHTKPVLLEGVDTGTLRGDLQEIVRCSESARERDAALMRGLAHASHDNPDLHEALRELLIYPEIDALNALLRRAVDRGEIAPDRPALNFVVHMVCGAFIARPLVDGQQPDQTYLLDYIDAVILPALGAA</sequence>
<dbReference type="Gene3D" id="1.10.357.10">
    <property type="entry name" value="Tetracycline Repressor, domain 2"/>
    <property type="match status" value="1"/>
</dbReference>
<keyword evidence="1" id="KW-0805">Transcription regulation</keyword>
<dbReference type="InterPro" id="IPR009057">
    <property type="entry name" value="Homeodomain-like_sf"/>
</dbReference>
<dbReference type="SUPFAM" id="SSF48498">
    <property type="entry name" value="Tetracyclin repressor-like, C-terminal domain"/>
    <property type="match status" value="1"/>
</dbReference>
<dbReference type="PROSITE" id="PS50977">
    <property type="entry name" value="HTH_TETR_2"/>
    <property type="match status" value="1"/>
</dbReference>
<keyword evidence="2 4" id="KW-0238">DNA-binding</keyword>
<dbReference type="EMBL" id="AP019620">
    <property type="protein sequence ID" value="BBJ41516.1"/>
    <property type="molecule type" value="Genomic_DNA"/>
</dbReference>
<evidence type="ECO:0000313" key="8">
    <source>
        <dbReference type="EMBL" id="GDY44923.1"/>
    </source>
</evidence>
<name>A0A4D4KGA6_9ACTN</name>
<dbReference type="GO" id="GO:0003700">
    <property type="term" value="F:DNA-binding transcription factor activity"/>
    <property type="evidence" value="ECO:0007669"/>
    <property type="project" value="TreeGrafter"/>
</dbReference>
<dbReference type="Proteomes" id="UP000299290">
    <property type="component" value="Unassembled WGS sequence"/>
</dbReference>
<dbReference type="SUPFAM" id="SSF46689">
    <property type="entry name" value="Homeodomain-like"/>
    <property type="match status" value="1"/>
</dbReference>
<evidence type="ECO:0000256" key="3">
    <source>
        <dbReference type="ARBA" id="ARBA00023163"/>
    </source>
</evidence>
<evidence type="ECO:0000256" key="1">
    <source>
        <dbReference type="ARBA" id="ARBA00023015"/>
    </source>
</evidence>
<feature type="DNA-binding region" description="H-T-H motif" evidence="4">
    <location>
        <begin position="62"/>
        <end position="81"/>
    </location>
</feature>
<dbReference type="Proteomes" id="UP000463951">
    <property type="component" value="Chromosome"/>
</dbReference>
<evidence type="ECO:0000259" key="6">
    <source>
        <dbReference type="PROSITE" id="PS50977"/>
    </source>
</evidence>
<evidence type="ECO:0000313" key="9">
    <source>
        <dbReference type="Proteomes" id="UP000299290"/>
    </source>
</evidence>
<reference evidence="9 10" key="1">
    <citation type="journal article" date="2020" name="Int. J. Syst. Evol. Microbiol.">
        <title>Reclassification of Streptomyces castelarensis and Streptomyces sporoclivatus as later heterotypic synonyms of Streptomyces antimycoticus.</title>
        <authorList>
            <person name="Komaki H."/>
            <person name="Tamura T."/>
        </authorList>
    </citation>
    <scope>NUCLEOTIDE SEQUENCE [LARGE SCALE GENOMIC DNA]</scope>
    <source>
        <strain evidence="7 10">NBRC 100767</strain>
        <strain evidence="8 9">NBRC 12839</strain>
    </source>
</reference>
<dbReference type="InterPro" id="IPR036271">
    <property type="entry name" value="Tet_transcr_reg_TetR-rel_C_sf"/>
</dbReference>
<gene>
    <name evidence="8" type="ORF">SANT12839_058050</name>
    <name evidence="7" type="ORF">SSPO_042340</name>
</gene>
<dbReference type="InterPro" id="IPR001647">
    <property type="entry name" value="HTH_TetR"/>
</dbReference>
<dbReference type="EMBL" id="BJHV01000001">
    <property type="protein sequence ID" value="GDY44923.1"/>
    <property type="molecule type" value="Genomic_DNA"/>
</dbReference>